<reference evidence="3" key="1">
    <citation type="journal article" date="2019" name="Int. J. Syst. Evol. Microbiol.">
        <title>The Global Catalogue of Microorganisms (GCM) 10K type strain sequencing project: providing services to taxonomists for standard genome sequencing and annotation.</title>
        <authorList>
            <consortium name="The Broad Institute Genomics Platform"/>
            <consortium name="The Broad Institute Genome Sequencing Center for Infectious Disease"/>
            <person name="Wu L."/>
            <person name="Ma J."/>
        </authorList>
    </citation>
    <scope>NUCLEOTIDE SEQUENCE [LARGE SCALE GENOMIC DNA]</scope>
    <source>
        <strain evidence="3">CGMCC 1.13718</strain>
    </source>
</reference>
<dbReference type="EMBL" id="JBHSVR010000001">
    <property type="protein sequence ID" value="MFC6634154.1"/>
    <property type="molecule type" value="Genomic_DNA"/>
</dbReference>
<dbReference type="Pfam" id="PF08388">
    <property type="entry name" value="GIIM"/>
    <property type="match status" value="1"/>
</dbReference>
<comment type="caution">
    <text evidence="2">The sequence shown here is derived from an EMBL/GenBank/DDBJ whole genome shotgun (WGS) entry which is preliminary data.</text>
</comment>
<organism evidence="2 3">
    <name type="scientific">Microbulbifer taiwanensis</name>
    <dbReference type="NCBI Taxonomy" id="986746"/>
    <lineage>
        <taxon>Bacteria</taxon>
        <taxon>Pseudomonadati</taxon>
        <taxon>Pseudomonadota</taxon>
        <taxon>Gammaproteobacteria</taxon>
        <taxon>Cellvibrionales</taxon>
        <taxon>Microbulbiferaceae</taxon>
        <taxon>Microbulbifer</taxon>
    </lineage>
</organism>
<dbReference type="InterPro" id="IPR013597">
    <property type="entry name" value="Mat_intron_G2"/>
</dbReference>
<protein>
    <submittedName>
        <fullName evidence="2">Group II intron maturase-specific domain-containing protein</fullName>
    </submittedName>
</protein>
<evidence type="ECO:0000313" key="3">
    <source>
        <dbReference type="Proteomes" id="UP001596425"/>
    </source>
</evidence>
<feature type="domain" description="Group II intron maturase-specific" evidence="1">
    <location>
        <begin position="4"/>
        <end position="63"/>
    </location>
</feature>
<accession>A0ABW1YN11</accession>
<dbReference type="Proteomes" id="UP001596425">
    <property type="component" value="Unassembled WGS sequence"/>
</dbReference>
<evidence type="ECO:0000313" key="2">
    <source>
        <dbReference type="EMBL" id="MFC6634154.1"/>
    </source>
</evidence>
<evidence type="ECO:0000259" key="1">
    <source>
        <dbReference type="Pfam" id="PF08388"/>
    </source>
</evidence>
<proteinExistence type="predicted"/>
<dbReference type="RefSeq" id="WP_193190005.1">
    <property type="nucleotide sequence ID" value="NZ_JACZFR010000010.1"/>
</dbReference>
<name>A0ABW1YN11_9GAMM</name>
<gene>
    <name evidence="2" type="ORF">ACFQBM_12710</name>
</gene>
<sequence length="92" mass="11399">MPFRRGKGQNLLKFMQQLNPTVRGWANCYRYIEITDILRELYGWIRRHLRKILWRQWKRLYTQGRMLMLMRLGLEGVRIDRIQLVSLVDQHR</sequence>
<keyword evidence="3" id="KW-1185">Reference proteome</keyword>